<sequence length="254" mass="29668">MKTILPVSQSVFNSLVELFPEPHQKQFGRKRCPKKALVTGILQVLVMGIRWNDIFVEGVSGTSCWRYCNNLQKRGLFNLVFIRLSQRMVDISECAVDTSSISSFRFEACTGWDGKHKKIATKISLISDRKGLPMDVVFDKGSVHDLRFLPEHLKRLCLTGIKTLNADKGYTSIELRRKLRLKKVNLNMEIKKGDYRHKRGPRFRFDKEKYKVRFKIERTFAWTKSFRAIRIRRSRLIAMFKALLFLALIIVLLR</sequence>
<evidence type="ECO:0000313" key="4">
    <source>
        <dbReference type="EMBL" id="PIZ47176.1"/>
    </source>
</evidence>
<dbReference type="PANTHER" id="PTHR30007">
    <property type="entry name" value="PHP DOMAIN PROTEIN"/>
    <property type="match status" value="1"/>
</dbReference>
<dbReference type="InterPro" id="IPR025161">
    <property type="entry name" value="IS402-like_dom"/>
</dbReference>
<comment type="caution">
    <text evidence="4">The sequence shown here is derived from an EMBL/GenBank/DDBJ whole genome shotgun (WGS) entry which is preliminary data.</text>
</comment>
<keyword evidence="1" id="KW-0812">Transmembrane</keyword>
<dbReference type="GO" id="GO:0006313">
    <property type="term" value="P:DNA transposition"/>
    <property type="evidence" value="ECO:0007669"/>
    <property type="project" value="InterPro"/>
</dbReference>
<dbReference type="GO" id="GO:0004803">
    <property type="term" value="F:transposase activity"/>
    <property type="evidence" value="ECO:0007669"/>
    <property type="project" value="InterPro"/>
</dbReference>
<dbReference type="InterPro" id="IPR002559">
    <property type="entry name" value="Transposase_11"/>
</dbReference>
<dbReference type="EMBL" id="PFNL01000062">
    <property type="protein sequence ID" value="PIZ47176.1"/>
    <property type="molecule type" value="Genomic_DNA"/>
</dbReference>
<reference evidence="5" key="1">
    <citation type="submission" date="2017-09" db="EMBL/GenBank/DDBJ databases">
        <title>Depth-based differentiation of microbial function through sediment-hosted aquifers and enrichment of novel symbionts in the deep terrestrial subsurface.</title>
        <authorList>
            <person name="Probst A.J."/>
            <person name="Ladd B."/>
            <person name="Jarett J.K."/>
            <person name="Geller-Mcgrath D.E."/>
            <person name="Sieber C.M.K."/>
            <person name="Emerson J.B."/>
            <person name="Anantharaman K."/>
            <person name="Thomas B.C."/>
            <person name="Malmstrom R."/>
            <person name="Stieglmeier M."/>
            <person name="Klingl A."/>
            <person name="Woyke T."/>
            <person name="Ryan C.M."/>
            <person name="Banfield J.F."/>
        </authorList>
    </citation>
    <scope>NUCLEOTIDE SEQUENCE [LARGE SCALE GENOMIC DNA]</scope>
</reference>
<evidence type="ECO:0000259" key="2">
    <source>
        <dbReference type="Pfam" id="PF01609"/>
    </source>
</evidence>
<gene>
    <name evidence="4" type="ORF">COY32_02115</name>
</gene>
<dbReference type="NCBIfam" id="NF033580">
    <property type="entry name" value="transpos_IS5_3"/>
    <property type="match status" value="1"/>
</dbReference>
<proteinExistence type="predicted"/>
<name>A0A2M7TKC2_UNCKA</name>
<organism evidence="4 5">
    <name type="scientific">candidate division WWE3 bacterium CG_4_10_14_0_2_um_filter_41_14</name>
    <dbReference type="NCBI Taxonomy" id="1975072"/>
    <lineage>
        <taxon>Bacteria</taxon>
        <taxon>Katanobacteria</taxon>
    </lineage>
</organism>
<dbReference type="AlphaFoldDB" id="A0A2M7TKC2"/>
<keyword evidence="1" id="KW-1133">Transmembrane helix</keyword>
<feature type="transmembrane region" description="Helical" evidence="1">
    <location>
        <begin position="236"/>
        <end position="253"/>
    </location>
</feature>
<dbReference type="Pfam" id="PF13340">
    <property type="entry name" value="DUF4096"/>
    <property type="match status" value="1"/>
</dbReference>
<evidence type="ECO:0000259" key="3">
    <source>
        <dbReference type="Pfam" id="PF13340"/>
    </source>
</evidence>
<evidence type="ECO:0000256" key="1">
    <source>
        <dbReference type="SAM" id="Phobius"/>
    </source>
</evidence>
<dbReference type="GO" id="GO:0003677">
    <property type="term" value="F:DNA binding"/>
    <property type="evidence" value="ECO:0007669"/>
    <property type="project" value="InterPro"/>
</dbReference>
<feature type="domain" description="Transposase IS4-like" evidence="2">
    <location>
        <begin position="95"/>
        <end position="252"/>
    </location>
</feature>
<dbReference type="Proteomes" id="UP000228920">
    <property type="component" value="Unassembled WGS sequence"/>
</dbReference>
<accession>A0A2M7TKC2</accession>
<dbReference type="Pfam" id="PF01609">
    <property type="entry name" value="DDE_Tnp_1"/>
    <property type="match status" value="1"/>
</dbReference>
<evidence type="ECO:0000313" key="5">
    <source>
        <dbReference type="Proteomes" id="UP000228920"/>
    </source>
</evidence>
<feature type="domain" description="Insertion element IS402-like" evidence="3">
    <location>
        <begin position="11"/>
        <end position="80"/>
    </location>
</feature>
<protein>
    <submittedName>
        <fullName evidence="4">Uncharacterized protein</fullName>
    </submittedName>
</protein>
<keyword evidence="1" id="KW-0472">Membrane</keyword>